<evidence type="ECO:0000313" key="3">
    <source>
        <dbReference type="Proteomes" id="UP000591131"/>
    </source>
</evidence>
<dbReference type="GO" id="GO:0016746">
    <property type="term" value="F:acyltransferase activity"/>
    <property type="evidence" value="ECO:0007669"/>
    <property type="project" value="UniProtKB-KW"/>
</dbReference>
<keyword evidence="1" id="KW-0472">Membrane</keyword>
<keyword evidence="2" id="KW-0012">Acyltransferase</keyword>
<evidence type="ECO:0000256" key="1">
    <source>
        <dbReference type="SAM" id="Phobius"/>
    </source>
</evidence>
<dbReference type="AlphaFoldDB" id="A0A7J6LAR6"/>
<keyword evidence="1" id="KW-1133">Transmembrane helix</keyword>
<feature type="transmembrane region" description="Helical" evidence="1">
    <location>
        <begin position="12"/>
        <end position="35"/>
    </location>
</feature>
<gene>
    <name evidence="2" type="primary">AGPAT4</name>
    <name evidence="2" type="ORF">FOL47_009041</name>
</gene>
<reference evidence="2 3" key="1">
    <citation type="submission" date="2020-04" db="EMBL/GenBank/DDBJ databases">
        <title>Perkinsus chesapeaki whole genome sequence.</title>
        <authorList>
            <person name="Bogema D.R."/>
        </authorList>
    </citation>
    <scope>NUCLEOTIDE SEQUENCE [LARGE SCALE GENOMIC DNA]</scope>
    <source>
        <strain evidence="2">ATCC PRA-425</strain>
    </source>
</reference>
<keyword evidence="1" id="KW-0812">Transmembrane</keyword>
<dbReference type="Proteomes" id="UP000591131">
    <property type="component" value="Unassembled WGS sequence"/>
</dbReference>
<evidence type="ECO:0000313" key="2">
    <source>
        <dbReference type="EMBL" id="KAF4656282.1"/>
    </source>
</evidence>
<keyword evidence="3" id="KW-1185">Reference proteome</keyword>
<dbReference type="EMBL" id="JAAPAO010000608">
    <property type="protein sequence ID" value="KAF4656282.1"/>
    <property type="molecule type" value="Genomic_DNA"/>
</dbReference>
<feature type="non-terminal residue" evidence="2">
    <location>
        <position position="1"/>
    </location>
</feature>
<accession>A0A7J6LAR6</accession>
<dbReference type="OrthoDB" id="189226at2759"/>
<proteinExistence type="predicted"/>
<comment type="caution">
    <text evidence="2">The sequence shown here is derived from an EMBL/GenBank/DDBJ whole genome shotgun (WGS) entry which is preliminary data.</text>
</comment>
<protein>
    <submittedName>
        <fullName evidence="2">1-acyl-sn-glycerol-3-phosphate acyltransferase delta</fullName>
    </submittedName>
</protein>
<name>A0A7J6LAR6_PERCH</name>
<organism evidence="2 3">
    <name type="scientific">Perkinsus chesapeaki</name>
    <name type="common">Clam parasite</name>
    <name type="synonym">Perkinsus andrewsi</name>
    <dbReference type="NCBI Taxonomy" id="330153"/>
    <lineage>
        <taxon>Eukaryota</taxon>
        <taxon>Sar</taxon>
        <taxon>Alveolata</taxon>
        <taxon>Perkinsozoa</taxon>
        <taxon>Perkinsea</taxon>
        <taxon>Perkinsida</taxon>
        <taxon>Perkinsidae</taxon>
        <taxon>Perkinsus</taxon>
    </lineage>
</organism>
<keyword evidence="2" id="KW-0808">Transferase</keyword>
<sequence length="118" mass="13128">MGTILSTLDGSTGMLSLMVHGVIMNIIQLMAYGLVAPFSRDAFRRLNWYICYLTWAPLVAWGEMSTKLIMHGDPTAWAKLARDRAIVLSNHIAGMDWLMMWAVTERTGGLPACKALLK</sequence>